<protein>
    <recommendedName>
        <fullName evidence="16">HD domain-containing protein</fullName>
    </recommendedName>
</protein>
<evidence type="ECO:0000256" key="2">
    <source>
        <dbReference type="ARBA" id="ARBA00022679"/>
    </source>
</evidence>
<accession>A0A2H0VGR5</accession>
<dbReference type="PANTHER" id="PTHR46173:SF1">
    <property type="entry name" value="CCA TRNA NUCLEOTIDYLTRANSFERASE 1, MITOCHONDRIAL"/>
    <property type="match status" value="1"/>
</dbReference>
<dbReference type="Proteomes" id="UP000231466">
    <property type="component" value="Unassembled WGS sequence"/>
</dbReference>
<dbReference type="SUPFAM" id="SSF81301">
    <property type="entry name" value="Nucleotidyltransferase"/>
    <property type="match status" value="1"/>
</dbReference>
<keyword evidence="4" id="KW-0548">Nucleotidyltransferase</keyword>
<reference evidence="15" key="1">
    <citation type="submission" date="2017-09" db="EMBL/GenBank/DDBJ databases">
        <title>Depth-based differentiation of microbial function through sediment-hosted aquifers and enrichment of novel symbionts in the deep terrestrial subsurface.</title>
        <authorList>
            <person name="Probst A.J."/>
            <person name="Ladd B."/>
            <person name="Jarett J.K."/>
            <person name="Geller-Mcgrath D.E."/>
            <person name="Sieber C.M.K."/>
            <person name="Emerson J.B."/>
            <person name="Anantharaman K."/>
            <person name="Thomas B.C."/>
            <person name="Malmstrom R."/>
            <person name="Stieglmeier M."/>
            <person name="Klingl A."/>
            <person name="Woyke T."/>
            <person name="Ryan C.M."/>
            <person name="Banfield J.F."/>
        </authorList>
    </citation>
    <scope>NUCLEOTIDE SEQUENCE [LARGE SCALE GENOMIC DNA]</scope>
</reference>
<evidence type="ECO:0000256" key="5">
    <source>
        <dbReference type="ARBA" id="ARBA00022723"/>
    </source>
</evidence>
<organism evidence="14 15">
    <name type="scientific">Candidatus Colwellbacteria bacterium CG10_big_fil_rev_8_21_14_0_10_42_22</name>
    <dbReference type="NCBI Taxonomy" id="1974540"/>
    <lineage>
        <taxon>Bacteria</taxon>
        <taxon>Candidatus Colwelliibacteriota</taxon>
    </lineage>
</organism>
<keyword evidence="6" id="KW-0547">Nucleotide-binding</keyword>
<dbReference type="GO" id="GO:0000049">
    <property type="term" value="F:tRNA binding"/>
    <property type="evidence" value="ECO:0007669"/>
    <property type="project" value="TreeGrafter"/>
</dbReference>
<keyword evidence="2 9" id="KW-0808">Transferase</keyword>
<evidence type="ECO:0000259" key="11">
    <source>
        <dbReference type="Pfam" id="PF01743"/>
    </source>
</evidence>
<dbReference type="Gene3D" id="1.10.246.80">
    <property type="match status" value="1"/>
</dbReference>
<dbReference type="CDD" id="cd05398">
    <property type="entry name" value="NT_ClassII-CCAase"/>
    <property type="match status" value="1"/>
</dbReference>
<name>A0A2H0VGR5_9BACT</name>
<dbReference type="InterPro" id="IPR032828">
    <property type="entry name" value="PolyA_RNA-bd"/>
</dbReference>
<feature type="domain" description="tRNA nucleotidyltransferase/poly(A) polymerase RNA and SrmB- binding" evidence="12">
    <location>
        <begin position="175"/>
        <end position="235"/>
    </location>
</feature>
<dbReference type="CDD" id="cd00077">
    <property type="entry name" value="HDc"/>
    <property type="match status" value="1"/>
</dbReference>
<evidence type="ECO:0000256" key="4">
    <source>
        <dbReference type="ARBA" id="ARBA00022695"/>
    </source>
</evidence>
<dbReference type="InterPro" id="IPR043519">
    <property type="entry name" value="NT_sf"/>
</dbReference>
<dbReference type="Pfam" id="PF13735">
    <property type="entry name" value="tRNA_NucTran2_2"/>
    <property type="match status" value="1"/>
</dbReference>
<keyword evidence="8 9" id="KW-0694">RNA-binding</keyword>
<dbReference type="Gene3D" id="3.30.460.10">
    <property type="entry name" value="Beta Polymerase, domain 2"/>
    <property type="match status" value="1"/>
</dbReference>
<evidence type="ECO:0000256" key="6">
    <source>
        <dbReference type="ARBA" id="ARBA00022741"/>
    </source>
</evidence>
<comment type="similarity">
    <text evidence="9">Belongs to the tRNA nucleotidyltransferase/poly(A) polymerase family.</text>
</comment>
<feature type="domain" description="CCA-adding enzyme C-terminal" evidence="13">
    <location>
        <begin position="313"/>
        <end position="455"/>
    </location>
</feature>
<dbReference type="GO" id="GO:0008033">
    <property type="term" value="P:tRNA processing"/>
    <property type="evidence" value="ECO:0007669"/>
    <property type="project" value="UniProtKB-KW"/>
</dbReference>
<feature type="coiled-coil region" evidence="10">
    <location>
        <begin position="447"/>
        <end position="492"/>
    </location>
</feature>
<dbReference type="EMBL" id="PFAH01000002">
    <property type="protein sequence ID" value="PIR98263.1"/>
    <property type="molecule type" value="Genomic_DNA"/>
</dbReference>
<dbReference type="PANTHER" id="PTHR46173">
    <property type="entry name" value="CCA TRNA NUCLEOTIDYLTRANSFERASE 1, MITOCHONDRIAL"/>
    <property type="match status" value="1"/>
</dbReference>
<evidence type="ECO:0000256" key="10">
    <source>
        <dbReference type="SAM" id="Coils"/>
    </source>
</evidence>
<feature type="domain" description="Poly A polymerase head" evidence="11">
    <location>
        <begin position="21"/>
        <end position="147"/>
    </location>
</feature>
<dbReference type="InterPro" id="IPR003607">
    <property type="entry name" value="HD/PDEase_dom"/>
</dbReference>
<evidence type="ECO:0000259" key="12">
    <source>
        <dbReference type="Pfam" id="PF12627"/>
    </source>
</evidence>
<dbReference type="GO" id="GO:0046872">
    <property type="term" value="F:metal ion binding"/>
    <property type="evidence" value="ECO:0007669"/>
    <property type="project" value="UniProtKB-KW"/>
</dbReference>
<evidence type="ECO:0000256" key="7">
    <source>
        <dbReference type="ARBA" id="ARBA00022842"/>
    </source>
</evidence>
<gene>
    <name evidence="14" type="ORF">COT89_00705</name>
</gene>
<keyword evidence="10" id="KW-0175">Coiled coil</keyword>
<sequence length="497" mass="56574">MELPQEVKELAKALKEAGFSAYLVGGCVRDFLMGENPKDWDIATSAKPKDIQEIFPESVYENEFGTVLVKTGSEEEGLDIVEVTTFRKENSYSDHRHPDAVEFTDTIEEDLSRRDFTMNAIALDIVSDEQIIIDPYGGQADIRAGIIKAVGSPEDRFGEDSLRMMRAVRFAARFGFDIEAKTKKAIQKQAETLAEIAPERIRDELIKLLMTDGAGGGIRLMSEVGLLEQVIPELQEGVGMEQNKHHIYTVFEHNVRALEYAVEKGFPLHLRISSLLHDIGKVGTREWKDDPRGDRTKKGKKGDWTFYQHQYLGEKIVKEVMNRLKFPKEMIKKVALLVREHMFVYDPEVVTEKGVRRLLRRVGVENIDDLVKLREADRIGSGVPKAQPYRLRDLQAKIEMAKKEPVGVKQLKIDGKVLMNEVGMKPGPQMGYVLAILLEEVLDSPELNTEEALLKRARELMEMDENKLKKMADKAKEMAREAQDRLDDAIKEKYFVK</sequence>
<dbReference type="GO" id="GO:0000166">
    <property type="term" value="F:nucleotide binding"/>
    <property type="evidence" value="ECO:0007669"/>
    <property type="project" value="UniProtKB-KW"/>
</dbReference>
<evidence type="ECO:0000259" key="13">
    <source>
        <dbReference type="Pfam" id="PF13735"/>
    </source>
</evidence>
<proteinExistence type="inferred from homology"/>
<dbReference type="GO" id="GO:0016779">
    <property type="term" value="F:nucleotidyltransferase activity"/>
    <property type="evidence" value="ECO:0007669"/>
    <property type="project" value="UniProtKB-KW"/>
</dbReference>
<dbReference type="InterPro" id="IPR050264">
    <property type="entry name" value="Bact_CCA-adding_enz_type3_sf"/>
</dbReference>
<evidence type="ECO:0008006" key="16">
    <source>
        <dbReference type="Google" id="ProtNLM"/>
    </source>
</evidence>
<evidence type="ECO:0000256" key="8">
    <source>
        <dbReference type="ARBA" id="ARBA00022884"/>
    </source>
</evidence>
<dbReference type="InterPro" id="IPR002646">
    <property type="entry name" value="PolA_pol_head_dom"/>
</dbReference>
<comment type="caution">
    <text evidence="14">The sequence shown here is derived from an EMBL/GenBank/DDBJ whole genome shotgun (WGS) entry which is preliminary data.</text>
</comment>
<dbReference type="SUPFAM" id="SSF81891">
    <property type="entry name" value="Poly A polymerase C-terminal region-like"/>
    <property type="match status" value="1"/>
</dbReference>
<dbReference type="InterPro" id="IPR032810">
    <property type="entry name" value="CCA-adding_enz_C"/>
</dbReference>
<evidence type="ECO:0000313" key="14">
    <source>
        <dbReference type="EMBL" id="PIR98263.1"/>
    </source>
</evidence>
<dbReference type="Pfam" id="PF12627">
    <property type="entry name" value="PolyA_pol_RNAbd"/>
    <property type="match status" value="1"/>
</dbReference>
<evidence type="ECO:0000256" key="3">
    <source>
        <dbReference type="ARBA" id="ARBA00022694"/>
    </source>
</evidence>
<dbReference type="AlphaFoldDB" id="A0A2H0VGR5"/>
<dbReference type="Pfam" id="PF01743">
    <property type="entry name" value="PolyA_pol"/>
    <property type="match status" value="1"/>
</dbReference>
<keyword evidence="7" id="KW-0460">Magnesium</keyword>
<evidence type="ECO:0000313" key="15">
    <source>
        <dbReference type="Proteomes" id="UP000231466"/>
    </source>
</evidence>
<keyword evidence="3" id="KW-0819">tRNA processing</keyword>
<evidence type="ECO:0000256" key="1">
    <source>
        <dbReference type="ARBA" id="ARBA00001946"/>
    </source>
</evidence>
<dbReference type="Gene3D" id="1.10.3090.10">
    <property type="entry name" value="cca-adding enzyme, domain 2"/>
    <property type="match status" value="1"/>
</dbReference>
<comment type="cofactor">
    <cofactor evidence="1">
        <name>Mg(2+)</name>
        <dbReference type="ChEBI" id="CHEBI:18420"/>
    </cofactor>
</comment>
<keyword evidence="5" id="KW-0479">Metal-binding</keyword>
<evidence type="ECO:0000256" key="9">
    <source>
        <dbReference type="RuleBase" id="RU003953"/>
    </source>
</evidence>